<name>A0ABU8JD79_9GAMM</name>
<organism evidence="2 3">
    <name type="scientific">Fulvimonas yonginensis</name>
    <dbReference type="NCBI Taxonomy" id="1495200"/>
    <lineage>
        <taxon>Bacteria</taxon>
        <taxon>Pseudomonadati</taxon>
        <taxon>Pseudomonadota</taxon>
        <taxon>Gammaproteobacteria</taxon>
        <taxon>Lysobacterales</taxon>
        <taxon>Rhodanobacteraceae</taxon>
        <taxon>Fulvimonas</taxon>
    </lineage>
</organism>
<feature type="domain" description="Aminoglycoside phosphotransferase" evidence="1">
    <location>
        <begin position="26"/>
        <end position="258"/>
    </location>
</feature>
<comment type="caution">
    <text evidence="2">The sequence shown here is derived from an EMBL/GenBank/DDBJ whole genome shotgun (WGS) entry which is preliminary data.</text>
</comment>
<dbReference type="InterPro" id="IPR011009">
    <property type="entry name" value="Kinase-like_dom_sf"/>
</dbReference>
<dbReference type="Gene3D" id="3.90.1200.10">
    <property type="match status" value="1"/>
</dbReference>
<evidence type="ECO:0000259" key="1">
    <source>
        <dbReference type="Pfam" id="PF01636"/>
    </source>
</evidence>
<reference evidence="2 3" key="1">
    <citation type="journal article" date="2014" name="Int. J. Syst. Evol. Microbiol.">
        <title>Fulvimonas yonginensis sp. nov., isolated from greenhouse soil, and emended description of the genus Fulvimonas.</title>
        <authorList>
            <person name="Ahn J.H."/>
            <person name="Kim S.J."/>
            <person name="Weon H.Y."/>
            <person name="Hong S.B."/>
            <person name="Seok S.J."/>
            <person name="Kwon S.W."/>
        </authorList>
    </citation>
    <scope>NUCLEOTIDE SEQUENCE [LARGE SCALE GENOMIC DNA]</scope>
    <source>
        <strain evidence="2 3">KACC 16952</strain>
    </source>
</reference>
<protein>
    <submittedName>
        <fullName evidence="2">Phosphotransferase</fullName>
    </submittedName>
</protein>
<proteinExistence type="predicted"/>
<dbReference type="RefSeq" id="WP_336807892.1">
    <property type="nucleotide sequence ID" value="NZ_JBBBNY010000007.1"/>
</dbReference>
<dbReference type="Proteomes" id="UP001381174">
    <property type="component" value="Unassembled WGS sequence"/>
</dbReference>
<dbReference type="SUPFAM" id="SSF56112">
    <property type="entry name" value="Protein kinase-like (PK-like)"/>
    <property type="match status" value="1"/>
</dbReference>
<keyword evidence="3" id="KW-1185">Reference proteome</keyword>
<evidence type="ECO:0000313" key="3">
    <source>
        <dbReference type="Proteomes" id="UP001381174"/>
    </source>
</evidence>
<sequence length="344" mass="38671">MTVPDRAAERLAWTRATLGDPTLVLAPASADASFRSYWRTRHGERSWIVMDSPPALEDPAPWLAIGRRLHAAGLHVPAVHAHDLAQGFLLIEDLGNRPYLPALDERSADALYGRAMDALLRIQTAVDGADLPPYNHAFLQRELELMPEWFLQRHLGYTPACEAWDVIEGAFTTLLHNAAEQPRVFVHRDFHSRNLMLVDPPAGSEPPWWNPGIIDFQGALHGPLAYDLASLLRDCYIAWDEARVARWVEAYRTRAVAAGLLDASLDPARFTRWFDLIGLQRHLKVLGIFCRLWYRDGKRGYLADLPRVLDYVLAVARRYPELADLAALIDRAVGQRDLTVPAAA</sequence>
<dbReference type="InterPro" id="IPR002575">
    <property type="entry name" value="Aminoglycoside_PTrfase"/>
</dbReference>
<dbReference type="EMBL" id="JBBBNY010000007">
    <property type="protein sequence ID" value="MEI7037265.1"/>
    <property type="molecule type" value="Genomic_DNA"/>
</dbReference>
<accession>A0ABU8JD79</accession>
<gene>
    <name evidence="2" type="ORF">WAT24_10900</name>
</gene>
<dbReference type="Gene3D" id="3.30.200.20">
    <property type="entry name" value="Phosphorylase Kinase, domain 1"/>
    <property type="match status" value="1"/>
</dbReference>
<dbReference type="Pfam" id="PF01636">
    <property type="entry name" value="APH"/>
    <property type="match status" value="1"/>
</dbReference>
<evidence type="ECO:0000313" key="2">
    <source>
        <dbReference type="EMBL" id="MEI7037265.1"/>
    </source>
</evidence>